<reference evidence="1" key="1">
    <citation type="journal article" date="2017" name="Ticks Tick Borne Dis.">
        <title>An insight into the sialome of Hyalomma excavatum.</title>
        <authorList>
            <person name="Ribeiro J.M."/>
            <person name="Slovak M."/>
            <person name="Francischetti I.M."/>
        </authorList>
    </citation>
    <scope>NUCLEOTIDE SEQUENCE</scope>
    <source>
        <strain evidence="1">Samish</strain>
        <tissue evidence="1">Salivary glands</tissue>
    </source>
</reference>
<protein>
    <submittedName>
        <fullName evidence="1">Uncharacterized protein</fullName>
    </submittedName>
</protein>
<proteinExistence type="evidence at transcript level"/>
<organism evidence="1">
    <name type="scientific">Hyalomma excavatum</name>
    <dbReference type="NCBI Taxonomy" id="257692"/>
    <lineage>
        <taxon>Eukaryota</taxon>
        <taxon>Metazoa</taxon>
        <taxon>Ecdysozoa</taxon>
        <taxon>Arthropoda</taxon>
        <taxon>Chelicerata</taxon>
        <taxon>Arachnida</taxon>
        <taxon>Acari</taxon>
        <taxon>Parasitiformes</taxon>
        <taxon>Ixodida</taxon>
        <taxon>Ixodoidea</taxon>
        <taxon>Ixodidae</taxon>
        <taxon>Hyalomminae</taxon>
        <taxon>Hyalomma</taxon>
    </lineage>
</organism>
<sequence length="116" mass="13207">CVQQSRKLSLFKAPKDVKSCDFGGLLYPPPKLFVFISELEDIFTGCFSKSDLHKDSILDVLAVINRRSIGGVGCKSLTAKLISFYVVTRMHFSIKGLNKWRDEKRRSAQQQLKLRL</sequence>
<dbReference type="EMBL" id="GEFH01000998">
    <property type="protein sequence ID" value="JAP67583.1"/>
    <property type="molecule type" value="mRNA"/>
</dbReference>
<feature type="non-terminal residue" evidence="1">
    <location>
        <position position="1"/>
    </location>
</feature>
<name>A0A131XKC2_9ACAR</name>
<evidence type="ECO:0000313" key="1">
    <source>
        <dbReference type="EMBL" id="JAP67583.1"/>
    </source>
</evidence>
<accession>A0A131XKC2</accession>
<dbReference type="AlphaFoldDB" id="A0A131XKC2"/>